<feature type="repeat" description="ANK" evidence="3">
    <location>
        <begin position="82"/>
        <end position="114"/>
    </location>
</feature>
<evidence type="ECO:0000256" key="2">
    <source>
        <dbReference type="ARBA" id="ARBA00023043"/>
    </source>
</evidence>
<keyword evidence="1" id="KW-0677">Repeat</keyword>
<evidence type="ECO:0000313" key="6">
    <source>
        <dbReference type="Proteomes" id="UP000535509"/>
    </source>
</evidence>
<dbReference type="EMBL" id="AABQDW010000001">
    <property type="protein sequence ID" value="EAI5407198.1"/>
    <property type="molecule type" value="Genomic_DNA"/>
</dbReference>
<keyword evidence="2 3" id="KW-0040">ANK repeat</keyword>
<gene>
    <name evidence="4" type="ORF">BVH53_00515</name>
    <name evidence="5" type="ORF">CX802_09195</name>
</gene>
<sequence length="172" mass="19212">MENINLTPEEEKRYEELCGYAFNFARNNEYSELEKMINSGLSPNLKNHKGDSLIMLAAYNGSLETTKMLIQKGARVDERNDRGQTPLAGVCFKGNLEIVKLLVENGADIDANNGMGLTPYSFAVMFNRGEIAEYLLTKSRKRTILKIISAKVLKLFSKKKSANLNQTPSTAI</sequence>
<dbReference type="Proteomes" id="UP000557842">
    <property type="component" value="Unassembled WGS sequence"/>
</dbReference>
<reference evidence="4 7" key="1">
    <citation type="submission" date="2018-05" db="EMBL/GenBank/DDBJ databases">
        <authorList>
            <consortium name="PulseNet: The National Subtyping Network for Foodborne Disease Surveillance"/>
            <person name="Tarr C.L."/>
            <person name="Trees E."/>
            <person name="Katz L.S."/>
            <person name="Carleton-Romer H.A."/>
            <person name="Stroika S."/>
            <person name="Kucerova Z."/>
            <person name="Roache K.F."/>
            <person name="Sabol A.L."/>
            <person name="Besser J."/>
            <person name="Gerner-Smidt P."/>
        </authorList>
    </citation>
    <scope>NUCLEOTIDE SEQUENCE [LARGE SCALE GENOMIC DNA]</scope>
    <source>
        <strain evidence="4 7">2016D-0221</strain>
        <strain evidence="5 6">PNUSAC001503</strain>
    </source>
</reference>
<dbReference type="Gene3D" id="1.25.40.20">
    <property type="entry name" value="Ankyrin repeat-containing domain"/>
    <property type="match status" value="1"/>
</dbReference>
<evidence type="ECO:0000256" key="3">
    <source>
        <dbReference type="PROSITE-ProRule" id="PRU00023"/>
    </source>
</evidence>
<dbReference type="SMART" id="SM00248">
    <property type="entry name" value="ANK"/>
    <property type="match status" value="3"/>
</dbReference>
<evidence type="ECO:0000313" key="5">
    <source>
        <dbReference type="EMBL" id="EAI8859997.1"/>
    </source>
</evidence>
<organism evidence="4 7">
    <name type="scientific">Campylobacter fetus</name>
    <dbReference type="NCBI Taxonomy" id="196"/>
    <lineage>
        <taxon>Bacteria</taxon>
        <taxon>Pseudomonadati</taxon>
        <taxon>Campylobacterota</taxon>
        <taxon>Epsilonproteobacteria</taxon>
        <taxon>Campylobacterales</taxon>
        <taxon>Campylobacteraceae</taxon>
        <taxon>Campylobacter</taxon>
    </lineage>
</organism>
<evidence type="ECO:0000313" key="7">
    <source>
        <dbReference type="Proteomes" id="UP000557842"/>
    </source>
</evidence>
<dbReference type="PANTHER" id="PTHR24201">
    <property type="entry name" value="ANK_REP_REGION DOMAIN-CONTAINING PROTEIN"/>
    <property type="match status" value="1"/>
</dbReference>
<dbReference type="PRINTS" id="PR01415">
    <property type="entry name" value="ANKYRIN"/>
</dbReference>
<dbReference type="GeneID" id="61064883"/>
<proteinExistence type="predicted"/>
<evidence type="ECO:0000256" key="1">
    <source>
        <dbReference type="ARBA" id="ARBA00022737"/>
    </source>
</evidence>
<protein>
    <submittedName>
        <fullName evidence="4">Ankyrin repeat domain-containing protein</fullName>
    </submittedName>
</protein>
<dbReference type="InterPro" id="IPR050776">
    <property type="entry name" value="Ank_Repeat/CDKN_Inhibitor"/>
</dbReference>
<keyword evidence="6" id="KW-1185">Reference proteome</keyword>
<dbReference type="PROSITE" id="PS50297">
    <property type="entry name" value="ANK_REP_REGION"/>
    <property type="match status" value="2"/>
</dbReference>
<dbReference type="SUPFAM" id="SSF48403">
    <property type="entry name" value="Ankyrin repeat"/>
    <property type="match status" value="1"/>
</dbReference>
<feature type="repeat" description="ANK" evidence="3">
    <location>
        <begin position="49"/>
        <end position="81"/>
    </location>
</feature>
<dbReference type="AlphaFoldDB" id="A0A5L4ICH1"/>
<dbReference type="RefSeq" id="WP_002849623.1">
    <property type="nucleotide sequence ID" value="NZ_AABUZP020000005.1"/>
</dbReference>
<dbReference type="InterPro" id="IPR002110">
    <property type="entry name" value="Ankyrin_rpt"/>
</dbReference>
<dbReference type="Pfam" id="PF12796">
    <property type="entry name" value="Ank_2"/>
    <property type="match status" value="1"/>
</dbReference>
<dbReference type="InterPro" id="IPR036770">
    <property type="entry name" value="Ankyrin_rpt-contain_sf"/>
</dbReference>
<evidence type="ECO:0000313" key="4">
    <source>
        <dbReference type="EMBL" id="EAI5407198.1"/>
    </source>
</evidence>
<dbReference type="PROSITE" id="PS50088">
    <property type="entry name" value="ANK_REPEAT"/>
    <property type="match status" value="2"/>
</dbReference>
<name>A0A5L4ICH1_CAMFE</name>
<dbReference type="OMA" id="FIEAHYD"/>
<dbReference type="Proteomes" id="UP000535509">
    <property type="component" value="Unassembled WGS sequence"/>
</dbReference>
<comment type="caution">
    <text evidence="4">The sequence shown here is derived from an EMBL/GenBank/DDBJ whole genome shotgun (WGS) entry which is preliminary data.</text>
</comment>
<accession>A0A5L4ICH1</accession>
<dbReference type="EMBL" id="AABTCC010000048">
    <property type="protein sequence ID" value="EAI8859997.1"/>
    <property type="molecule type" value="Genomic_DNA"/>
</dbReference>